<dbReference type="SMART" id="SM00175">
    <property type="entry name" value="RAB"/>
    <property type="match status" value="1"/>
</dbReference>
<dbReference type="Pfam" id="PF00071">
    <property type="entry name" value="Ras"/>
    <property type="match status" value="1"/>
</dbReference>
<dbReference type="PANTHER" id="PTHR47978">
    <property type="match status" value="1"/>
</dbReference>
<dbReference type="GO" id="GO:0005525">
    <property type="term" value="F:GTP binding"/>
    <property type="evidence" value="ECO:0007669"/>
    <property type="project" value="InterPro"/>
</dbReference>
<sequence>MAKVDLKVVLLGSQSVGKSCLVDRYINGLFEGTPRNTIGAAFAAKKIQVSSGRVITLGVWDTAGAERFESLSRMYYNGARAAIVCFDATNLASFNKLKFWVNEVQQSQPGCMVYIAITKCDLLDEIPTAAFQEESPHADETAMDGSANGNGNSSGPQTLSRQNSASSIASSSNILRREVGDEDVAEFAGAAHAKVFATSAKAGRGIDLLFRTIAEDLSFAMEHEPPPSPAPHAFPPVRIMTHTASPGFGGSSGLAPVGRRASGCC</sequence>
<dbReference type="EMBL" id="JALJOR010000005">
    <property type="protein sequence ID" value="KAK9816502.1"/>
    <property type="molecule type" value="Genomic_DNA"/>
</dbReference>
<dbReference type="GO" id="GO:0003924">
    <property type="term" value="F:GTPase activity"/>
    <property type="evidence" value="ECO:0007669"/>
    <property type="project" value="InterPro"/>
</dbReference>
<dbReference type="PROSITE" id="PS51419">
    <property type="entry name" value="RAB"/>
    <property type="match status" value="1"/>
</dbReference>
<feature type="compositionally biased region" description="Low complexity" evidence="2">
    <location>
        <begin position="145"/>
        <end position="155"/>
    </location>
</feature>
<dbReference type="AlphaFoldDB" id="A0AAW1Q6H4"/>
<keyword evidence="4" id="KW-1185">Reference proteome</keyword>
<proteinExistence type="predicted"/>
<dbReference type="FunFam" id="3.40.50.300:FF:001447">
    <property type="entry name" value="Ras-related protein Rab-1B"/>
    <property type="match status" value="1"/>
</dbReference>
<evidence type="ECO:0000256" key="1">
    <source>
        <dbReference type="ARBA" id="ARBA00022741"/>
    </source>
</evidence>
<dbReference type="InterPro" id="IPR001806">
    <property type="entry name" value="Small_GTPase"/>
</dbReference>
<reference evidence="3 4" key="1">
    <citation type="journal article" date="2024" name="Nat. Commun.">
        <title>Phylogenomics reveals the evolutionary origins of lichenization in chlorophyte algae.</title>
        <authorList>
            <person name="Puginier C."/>
            <person name="Libourel C."/>
            <person name="Otte J."/>
            <person name="Skaloud P."/>
            <person name="Haon M."/>
            <person name="Grisel S."/>
            <person name="Petersen M."/>
            <person name="Berrin J.G."/>
            <person name="Delaux P.M."/>
            <person name="Dal Grande F."/>
            <person name="Keller J."/>
        </authorList>
    </citation>
    <scope>NUCLEOTIDE SEQUENCE [LARGE SCALE GENOMIC DNA]</scope>
    <source>
        <strain evidence="3 4">SAG 2043</strain>
    </source>
</reference>
<feature type="compositionally biased region" description="Low complexity" evidence="2">
    <location>
        <begin position="163"/>
        <end position="172"/>
    </location>
</feature>
<dbReference type="NCBIfam" id="TIGR00231">
    <property type="entry name" value="small_GTP"/>
    <property type="match status" value="1"/>
</dbReference>
<protein>
    <submittedName>
        <fullName evidence="3">Uncharacterized protein</fullName>
    </submittedName>
</protein>
<name>A0AAW1Q6H4_9CHLO</name>
<dbReference type="Proteomes" id="UP001489004">
    <property type="component" value="Unassembled WGS sequence"/>
</dbReference>
<evidence type="ECO:0000256" key="2">
    <source>
        <dbReference type="SAM" id="MobiDB-lite"/>
    </source>
</evidence>
<gene>
    <name evidence="3" type="ORF">WJX72_001178</name>
</gene>
<dbReference type="SMART" id="SM00174">
    <property type="entry name" value="RHO"/>
    <property type="match status" value="1"/>
</dbReference>
<dbReference type="InterPro" id="IPR027417">
    <property type="entry name" value="P-loop_NTPase"/>
</dbReference>
<dbReference type="InterPro" id="IPR005225">
    <property type="entry name" value="Small_GTP-bd"/>
</dbReference>
<feature type="region of interest" description="Disordered" evidence="2">
    <location>
        <begin position="134"/>
        <end position="172"/>
    </location>
</feature>
<accession>A0AAW1Q6H4</accession>
<dbReference type="PRINTS" id="PR00449">
    <property type="entry name" value="RASTRNSFRMNG"/>
</dbReference>
<evidence type="ECO:0000313" key="3">
    <source>
        <dbReference type="EMBL" id="KAK9816502.1"/>
    </source>
</evidence>
<dbReference type="Gene3D" id="3.40.50.300">
    <property type="entry name" value="P-loop containing nucleotide triphosphate hydrolases"/>
    <property type="match status" value="1"/>
</dbReference>
<keyword evidence="1" id="KW-0547">Nucleotide-binding</keyword>
<comment type="caution">
    <text evidence="3">The sequence shown here is derived from an EMBL/GenBank/DDBJ whole genome shotgun (WGS) entry which is preliminary data.</text>
</comment>
<evidence type="ECO:0000313" key="4">
    <source>
        <dbReference type="Proteomes" id="UP001489004"/>
    </source>
</evidence>
<organism evidence="3 4">
    <name type="scientific">[Myrmecia] bisecta</name>
    <dbReference type="NCBI Taxonomy" id="41462"/>
    <lineage>
        <taxon>Eukaryota</taxon>
        <taxon>Viridiplantae</taxon>
        <taxon>Chlorophyta</taxon>
        <taxon>core chlorophytes</taxon>
        <taxon>Trebouxiophyceae</taxon>
        <taxon>Trebouxiales</taxon>
        <taxon>Trebouxiaceae</taxon>
        <taxon>Myrmecia</taxon>
    </lineage>
</organism>
<dbReference type="SMART" id="SM00173">
    <property type="entry name" value="RAS"/>
    <property type="match status" value="1"/>
</dbReference>
<dbReference type="SUPFAM" id="SSF52540">
    <property type="entry name" value="P-loop containing nucleoside triphosphate hydrolases"/>
    <property type="match status" value="1"/>
</dbReference>